<dbReference type="Proteomes" id="UP001151760">
    <property type="component" value="Unassembled WGS sequence"/>
</dbReference>
<gene>
    <name evidence="1" type="ORF">Tco_0801739</name>
</gene>
<accession>A0ABQ4ZZI4</accession>
<feature type="non-terminal residue" evidence="1">
    <location>
        <position position="116"/>
    </location>
</feature>
<reference evidence="1" key="1">
    <citation type="journal article" date="2022" name="Int. J. Mol. Sci.">
        <title>Draft Genome of Tanacetum Coccineum: Genomic Comparison of Closely Related Tanacetum-Family Plants.</title>
        <authorList>
            <person name="Yamashiro T."/>
            <person name="Shiraishi A."/>
            <person name="Nakayama K."/>
            <person name="Satake H."/>
        </authorList>
    </citation>
    <scope>NUCLEOTIDE SEQUENCE</scope>
</reference>
<evidence type="ECO:0000313" key="2">
    <source>
        <dbReference type="Proteomes" id="UP001151760"/>
    </source>
</evidence>
<organism evidence="1 2">
    <name type="scientific">Tanacetum coccineum</name>
    <dbReference type="NCBI Taxonomy" id="301880"/>
    <lineage>
        <taxon>Eukaryota</taxon>
        <taxon>Viridiplantae</taxon>
        <taxon>Streptophyta</taxon>
        <taxon>Embryophyta</taxon>
        <taxon>Tracheophyta</taxon>
        <taxon>Spermatophyta</taxon>
        <taxon>Magnoliopsida</taxon>
        <taxon>eudicotyledons</taxon>
        <taxon>Gunneridae</taxon>
        <taxon>Pentapetalae</taxon>
        <taxon>asterids</taxon>
        <taxon>campanulids</taxon>
        <taxon>Asterales</taxon>
        <taxon>Asteraceae</taxon>
        <taxon>Asteroideae</taxon>
        <taxon>Anthemideae</taxon>
        <taxon>Anthemidinae</taxon>
        <taxon>Tanacetum</taxon>
    </lineage>
</organism>
<keyword evidence="2" id="KW-1185">Reference proteome</keyword>
<protein>
    <submittedName>
        <fullName evidence="1">Uncharacterized protein</fullName>
    </submittedName>
</protein>
<dbReference type="EMBL" id="BQNB010011757">
    <property type="protein sequence ID" value="GJS94771.1"/>
    <property type="molecule type" value="Genomic_DNA"/>
</dbReference>
<reference evidence="1" key="2">
    <citation type="submission" date="2022-01" db="EMBL/GenBank/DDBJ databases">
        <authorList>
            <person name="Yamashiro T."/>
            <person name="Shiraishi A."/>
            <person name="Satake H."/>
            <person name="Nakayama K."/>
        </authorList>
    </citation>
    <scope>NUCLEOTIDE SEQUENCE</scope>
</reference>
<name>A0ABQ4ZZI4_9ASTR</name>
<evidence type="ECO:0000313" key="1">
    <source>
        <dbReference type="EMBL" id="GJS94771.1"/>
    </source>
</evidence>
<proteinExistence type="predicted"/>
<comment type="caution">
    <text evidence="1">The sequence shown here is derived from an EMBL/GenBank/DDBJ whole genome shotgun (WGS) entry which is preliminary data.</text>
</comment>
<sequence>MGNRTEIYDVLVKSPHIQNAKIVIRPIASSVNCSIVMPSEGTLDLRDLVLHVNTPPDKAAGKNGIPVRLHGYEYGRASGMAPYASYYCNVVHQEDVAGEDSFYLLESVLAYLCCTT</sequence>